<dbReference type="EMBL" id="JAAMRF010000014">
    <property type="protein sequence ID" value="MBA1275980.1"/>
    <property type="molecule type" value="Genomic_DNA"/>
</dbReference>
<keyword evidence="1" id="KW-0808">Transferase</keyword>
<evidence type="ECO:0000259" key="7">
    <source>
        <dbReference type="PROSITE" id="PS50011"/>
    </source>
</evidence>
<keyword evidence="9" id="KW-1185">Reference proteome</keyword>
<accession>A0ABR5Z718</accession>
<dbReference type="InterPro" id="IPR000719">
    <property type="entry name" value="Prot_kinase_dom"/>
</dbReference>
<dbReference type="PROSITE" id="PS00108">
    <property type="entry name" value="PROTEIN_KINASE_ST"/>
    <property type="match status" value="1"/>
</dbReference>
<dbReference type="InterPro" id="IPR011990">
    <property type="entry name" value="TPR-like_helical_dom_sf"/>
</dbReference>
<dbReference type="Proteomes" id="UP000786387">
    <property type="component" value="Unassembled WGS sequence"/>
</dbReference>
<evidence type="ECO:0000313" key="9">
    <source>
        <dbReference type="Proteomes" id="UP000786387"/>
    </source>
</evidence>
<feature type="compositionally biased region" description="Low complexity" evidence="6">
    <location>
        <begin position="472"/>
        <end position="496"/>
    </location>
</feature>
<reference evidence="8 9" key="1">
    <citation type="submission" date="2020-02" db="EMBL/GenBank/DDBJ databases">
        <title>Synteny-based analysis reveals conserved mechanism for high triclosan tolerance in Pseudomonas, as well as instances of horizontal transfer.</title>
        <authorList>
            <person name="Mcfarland A.G."/>
            <person name="Bertucci H.K."/>
            <person name="Litmann E."/>
            <person name="Shen J."/>
            <person name="Huttenhower C."/>
            <person name="Hartmann E.M."/>
        </authorList>
    </citation>
    <scope>NUCLEOTIDE SEQUENCE [LARGE SCALE GENOMIC DNA]</scope>
    <source>
        <strain evidence="8 9">115A1</strain>
    </source>
</reference>
<dbReference type="Gene3D" id="1.25.40.10">
    <property type="entry name" value="Tetratricopeptide repeat domain"/>
    <property type="match status" value="1"/>
</dbReference>
<evidence type="ECO:0000256" key="2">
    <source>
        <dbReference type="ARBA" id="ARBA00022741"/>
    </source>
</evidence>
<proteinExistence type="predicted"/>
<dbReference type="InterPro" id="IPR008271">
    <property type="entry name" value="Ser/Thr_kinase_AS"/>
</dbReference>
<sequence>MTERMLEITGYRVHGRLGKGGMAEVYLATQLSLHREVAVKVLLDAQDEAFAQRFIREGHIVASLRHPAIITIHDIGQLADGRHYLAMEYVAGGDLARHKGEVFAPQQALEIVRQVAAGLAVVHEKGLVHRDIKPANILFREDGSVVITDFGVAKALELDNELTQYGIAVGSPAYSSPEQARCEPLDARSDIYSLGVILLEMLTGNNPYRGNSYTQTVLNHVQMPAPALPSSLASLQPLLQRMLAKEPQARFADCRELLIAIEALSELDQDLTRIAPAVKVAPRPPAQRSKARRLLAVTLALVLATFAGLGGYQWHKHTRIAVLLDHGEARLAESRLLSPPLDNADHYFRQALLLDADNAQAQQGLARVLEARIEQDLALAAQRLSEERLLLPEEDSAVYYYRKVLGWSPDNPTALAGLAEVVQRYIGLTESAYARREYSLAHEYIQQGLETSPDDARLLALRDSHLQRIAETRGPAAAPRTASARPNAPRAATRPTEPAPNPVKRLWNNLFN</sequence>
<dbReference type="Gene3D" id="1.10.510.10">
    <property type="entry name" value="Transferase(Phosphotransferase) domain 1"/>
    <property type="match status" value="1"/>
</dbReference>
<dbReference type="PROSITE" id="PS00107">
    <property type="entry name" value="PROTEIN_KINASE_ATP"/>
    <property type="match status" value="1"/>
</dbReference>
<dbReference type="InterPro" id="IPR011009">
    <property type="entry name" value="Kinase-like_dom_sf"/>
</dbReference>
<evidence type="ECO:0000256" key="3">
    <source>
        <dbReference type="ARBA" id="ARBA00022777"/>
    </source>
</evidence>
<dbReference type="Pfam" id="PF00069">
    <property type="entry name" value="Pkinase"/>
    <property type="match status" value="1"/>
</dbReference>
<dbReference type="PROSITE" id="PS50011">
    <property type="entry name" value="PROTEIN_KINASE_DOM"/>
    <property type="match status" value="1"/>
</dbReference>
<evidence type="ECO:0000256" key="1">
    <source>
        <dbReference type="ARBA" id="ARBA00022679"/>
    </source>
</evidence>
<evidence type="ECO:0000256" key="4">
    <source>
        <dbReference type="ARBA" id="ARBA00022840"/>
    </source>
</evidence>
<dbReference type="PANTHER" id="PTHR43289">
    <property type="entry name" value="MITOGEN-ACTIVATED PROTEIN KINASE KINASE KINASE 20-RELATED"/>
    <property type="match status" value="1"/>
</dbReference>
<dbReference type="Gene3D" id="3.30.200.20">
    <property type="entry name" value="Phosphorylase Kinase, domain 1"/>
    <property type="match status" value="1"/>
</dbReference>
<dbReference type="GO" id="GO:0016301">
    <property type="term" value="F:kinase activity"/>
    <property type="evidence" value="ECO:0007669"/>
    <property type="project" value="UniProtKB-KW"/>
</dbReference>
<organism evidence="8 9">
    <name type="scientific">Stutzerimonas azotifigens</name>
    <dbReference type="NCBI Taxonomy" id="291995"/>
    <lineage>
        <taxon>Bacteria</taxon>
        <taxon>Pseudomonadati</taxon>
        <taxon>Pseudomonadota</taxon>
        <taxon>Gammaproteobacteria</taxon>
        <taxon>Pseudomonadales</taxon>
        <taxon>Pseudomonadaceae</taxon>
        <taxon>Stutzerimonas</taxon>
    </lineage>
</organism>
<gene>
    <name evidence="8" type="ORF">G7026_21780</name>
</gene>
<protein>
    <submittedName>
        <fullName evidence="8">Protein kinase</fullName>
    </submittedName>
</protein>
<comment type="caution">
    <text evidence="8">The sequence shown here is derived from an EMBL/GenBank/DDBJ whole genome shotgun (WGS) entry which is preliminary data.</text>
</comment>
<dbReference type="SUPFAM" id="SSF56112">
    <property type="entry name" value="Protein kinase-like (PK-like)"/>
    <property type="match status" value="1"/>
</dbReference>
<feature type="domain" description="Protein kinase" evidence="7">
    <location>
        <begin position="11"/>
        <end position="264"/>
    </location>
</feature>
<keyword evidence="2 5" id="KW-0547">Nucleotide-binding</keyword>
<dbReference type="SMART" id="SM00220">
    <property type="entry name" value="S_TKc"/>
    <property type="match status" value="1"/>
</dbReference>
<keyword evidence="4 5" id="KW-0067">ATP-binding</keyword>
<keyword evidence="3 8" id="KW-0418">Kinase</keyword>
<evidence type="ECO:0000256" key="6">
    <source>
        <dbReference type="SAM" id="MobiDB-lite"/>
    </source>
</evidence>
<feature type="binding site" evidence="5">
    <location>
        <position position="40"/>
    </location>
    <ligand>
        <name>ATP</name>
        <dbReference type="ChEBI" id="CHEBI:30616"/>
    </ligand>
</feature>
<dbReference type="InterPro" id="IPR017441">
    <property type="entry name" value="Protein_kinase_ATP_BS"/>
</dbReference>
<feature type="region of interest" description="Disordered" evidence="6">
    <location>
        <begin position="471"/>
        <end position="504"/>
    </location>
</feature>
<dbReference type="PANTHER" id="PTHR43289:SF6">
    <property type="entry name" value="SERINE_THREONINE-PROTEIN KINASE NEKL-3"/>
    <property type="match status" value="1"/>
</dbReference>
<dbReference type="CDD" id="cd14014">
    <property type="entry name" value="STKc_PknB_like"/>
    <property type="match status" value="1"/>
</dbReference>
<evidence type="ECO:0000256" key="5">
    <source>
        <dbReference type="PROSITE-ProRule" id="PRU10141"/>
    </source>
</evidence>
<dbReference type="SUPFAM" id="SSF48452">
    <property type="entry name" value="TPR-like"/>
    <property type="match status" value="1"/>
</dbReference>
<name>A0ABR5Z718_9GAMM</name>
<evidence type="ECO:0000313" key="8">
    <source>
        <dbReference type="EMBL" id="MBA1275980.1"/>
    </source>
</evidence>
<dbReference type="RefSeq" id="WP_181073142.1">
    <property type="nucleotide sequence ID" value="NZ_JAAMRF010000014.1"/>
</dbReference>